<dbReference type="GO" id="GO:0046872">
    <property type="term" value="F:metal ion binding"/>
    <property type="evidence" value="ECO:0007669"/>
    <property type="project" value="InterPro"/>
</dbReference>
<dbReference type="InterPro" id="IPR003251">
    <property type="entry name" value="Rr_diiron-bd_dom"/>
</dbReference>
<evidence type="ECO:0000313" key="3">
    <source>
        <dbReference type="Proteomes" id="UP000649604"/>
    </source>
</evidence>
<dbReference type="Pfam" id="PF02915">
    <property type="entry name" value="Rubrerythrin"/>
    <property type="match status" value="1"/>
</dbReference>
<dbReference type="GO" id="GO:0016491">
    <property type="term" value="F:oxidoreductase activity"/>
    <property type="evidence" value="ECO:0007669"/>
    <property type="project" value="InterPro"/>
</dbReference>
<sequence length="154" mass="17618">MGHFDSVQAILDFAMSEEETAAQFYRDLARKARHPAIRHVFEAFAMEEIVHKEKLALVKAQKLLLPADDMIVDLRLSDYMTPGDALEYQDALFLAMQKEQAALKLYQDLATFVQDSSLRSLLLALADEEAKHKQRIAQEYEKQCPPEQEKGDHP</sequence>
<dbReference type="Proteomes" id="UP000649604">
    <property type="component" value="Unassembled WGS sequence"/>
</dbReference>
<dbReference type="EMBL" id="WJJP01000053">
    <property type="protein sequence ID" value="MBD3323304.1"/>
    <property type="molecule type" value="Genomic_DNA"/>
</dbReference>
<gene>
    <name evidence="2" type="ORF">GF339_01900</name>
</gene>
<name>A0A9D5JS83_9BACT</name>
<proteinExistence type="predicted"/>
<dbReference type="CDD" id="cd01045">
    <property type="entry name" value="Ferritin_like_AB"/>
    <property type="match status" value="1"/>
</dbReference>
<dbReference type="PANTHER" id="PTHR33531:SF10">
    <property type="entry name" value="BLR7895 PROTEIN"/>
    <property type="match status" value="1"/>
</dbReference>
<reference evidence="2" key="1">
    <citation type="submission" date="2019-11" db="EMBL/GenBank/DDBJ databases">
        <title>Microbial mats filling the niche in hypersaline microbial mats.</title>
        <authorList>
            <person name="Wong H.L."/>
            <person name="Macleod F.I."/>
            <person name="White R.A. III"/>
            <person name="Burns B.P."/>
        </authorList>
    </citation>
    <scope>NUCLEOTIDE SEQUENCE</scope>
    <source>
        <strain evidence="2">Rbin_158</strain>
    </source>
</reference>
<organism evidence="2 3">
    <name type="scientific">candidate division KSB3 bacterium</name>
    <dbReference type="NCBI Taxonomy" id="2044937"/>
    <lineage>
        <taxon>Bacteria</taxon>
        <taxon>candidate division KSB3</taxon>
    </lineage>
</organism>
<comment type="caution">
    <text evidence="2">The sequence shown here is derived from an EMBL/GenBank/DDBJ whole genome shotgun (WGS) entry which is preliminary data.</text>
</comment>
<evidence type="ECO:0000313" key="2">
    <source>
        <dbReference type="EMBL" id="MBD3323304.1"/>
    </source>
</evidence>
<dbReference type="AlphaFoldDB" id="A0A9D5JS83"/>
<accession>A0A9D5JS83</accession>
<dbReference type="SUPFAM" id="SSF47240">
    <property type="entry name" value="Ferritin-like"/>
    <property type="match status" value="1"/>
</dbReference>
<evidence type="ECO:0000259" key="1">
    <source>
        <dbReference type="Pfam" id="PF02915"/>
    </source>
</evidence>
<dbReference type="Gene3D" id="1.20.1260.10">
    <property type="match status" value="1"/>
</dbReference>
<feature type="domain" description="Rubrerythrin diiron-binding" evidence="1">
    <location>
        <begin position="10"/>
        <end position="56"/>
    </location>
</feature>
<dbReference type="PANTHER" id="PTHR33531">
    <property type="entry name" value="RUBRERYTHRIN SUBFAMILY"/>
    <property type="match status" value="1"/>
</dbReference>
<dbReference type="InterPro" id="IPR009078">
    <property type="entry name" value="Ferritin-like_SF"/>
</dbReference>
<protein>
    <submittedName>
        <fullName evidence="2">Rubrerythrin</fullName>
    </submittedName>
</protein>
<dbReference type="InterPro" id="IPR012347">
    <property type="entry name" value="Ferritin-like"/>
</dbReference>